<dbReference type="PANTHER" id="PTHR36578">
    <property type="entry name" value="CHROMOSOME 15, WHOLE GENOME SHOTGUN SEQUENCE"/>
    <property type="match status" value="1"/>
</dbReference>
<keyword evidence="3" id="KW-1185">Reference proteome</keyword>
<name>R0K271_EXST2</name>
<dbReference type="eggNOG" id="ENOG502RYBJ">
    <property type="taxonomic scope" value="Eukaryota"/>
</dbReference>
<dbReference type="AlphaFoldDB" id="R0K271"/>
<feature type="chain" id="PRO_5004353934" description="Apple domain-containing protein" evidence="1">
    <location>
        <begin position="20"/>
        <end position="315"/>
    </location>
</feature>
<feature type="signal peptide" evidence="1">
    <location>
        <begin position="1"/>
        <end position="19"/>
    </location>
</feature>
<proteinExistence type="predicted"/>
<evidence type="ECO:0000256" key="1">
    <source>
        <dbReference type="SAM" id="SignalP"/>
    </source>
</evidence>
<reference evidence="2 3" key="1">
    <citation type="journal article" date="2012" name="PLoS Pathog.">
        <title>Diverse lifestyles and strategies of plant pathogenesis encoded in the genomes of eighteen Dothideomycetes fungi.</title>
        <authorList>
            <person name="Ohm R.A."/>
            <person name="Feau N."/>
            <person name="Henrissat B."/>
            <person name="Schoch C.L."/>
            <person name="Horwitz B.A."/>
            <person name="Barry K.W."/>
            <person name="Condon B.J."/>
            <person name="Copeland A.C."/>
            <person name="Dhillon B."/>
            <person name="Glaser F."/>
            <person name="Hesse C.N."/>
            <person name="Kosti I."/>
            <person name="LaButti K."/>
            <person name="Lindquist E.A."/>
            <person name="Lucas S."/>
            <person name="Salamov A.A."/>
            <person name="Bradshaw R.E."/>
            <person name="Ciuffetti L."/>
            <person name="Hamelin R.C."/>
            <person name="Kema G.H.J."/>
            <person name="Lawrence C."/>
            <person name="Scott J.A."/>
            <person name="Spatafora J.W."/>
            <person name="Turgeon B.G."/>
            <person name="de Wit P.J.G.M."/>
            <person name="Zhong S."/>
            <person name="Goodwin S.B."/>
            <person name="Grigoriev I.V."/>
        </authorList>
    </citation>
    <scope>NUCLEOTIDE SEQUENCE [LARGE SCALE GENOMIC DNA]</scope>
    <source>
        <strain evidence="3">28A</strain>
    </source>
</reference>
<dbReference type="HOGENOM" id="CLU_022878_0_1_1"/>
<reference evidence="2 3" key="2">
    <citation type="journal article" date="2013" name="PLoS Genet.">
        <title>Comparative genome structure, secondary metabolite, and effector coding capacity across Cochliobolus pathogens.</title>
        <authorList>
            <person name="Condon B.J."/>
            <person name="Leng Y."/>
            <person name="Wu D."/>
            <person name="Bushley K.E."/>
            <person name="Ohm R.A."/>
            <person name="Otillar R."/>
            <person name="Martin J."/>
            <person name="Schackwitz W."/>
            <person name="Grimwood J."/>
            <person name="MohdZainudin N."/>
            <person name="Xue C."/>
            <person name="Wang R."/>
            <person name="Manning V.A."/>
            <person name="Dhillon B."/>
            <person name="Tu Z.J."/>
            <person name="Steffenson B.J."/>
            <person name="Salamov A."/>
            <person name="Sun H."/>
            <person name="Lowry S."/>
            <person name="LaButti K."/>
            <person name="Han J."/>
            <person name="Copeland A."/>
            <person name="Lindquist E."/>
            <person name="Barry K."/>
            <person name="Schmutz J."/>
            <person name="Baker S.E."/>
            <person name="Ciuffetti L.M."/>
            <person name="Grigoriev I.V."/>
            <person name="Zhong S."/>
            <person name="Turgeon B.G."/>
        </authorList>
    </citation>
    <scope>NUCLEOTIDE SEQUENCE [LARGE SCALE GENOMIC DNA]</scope>
    <source>
        <strain evidence="3">28A</strain>
    </source>
</reference>
<evidence type="ECO:0000313" key="2">
    <source>
        <dbReference type="EMBL" id="EOA87238.1"/>
    </source>
</evidence>
<gene>
    <name evidence="2" type="ORF">SETTUDRAFT_87874</name>
</gene>
<dbReference type="STRING" id="671987.R0K271"/>
<dbReference type="RefSeq" id="XP_008025691.1">
    <property type="nucleotide sequence ID" value="XM_008027500.1"/>
</dbReference>
<evidence type="ECO:0000313" key="3">
    <source>
        <dbReference type="Proteomes" id="UP000016935"/>
    </source>
</evidence>
<dbReference type="GeneID" id="19405675"/>
<protein>
    <recommendedName>
        <fullName evidence="4">Apple domain-containing protein</fullName>
    </recommendedName>
</protein>
<organism evidence="2 3">
    <name type="scientific">Exserohilum turcicum (strain 28A)</name>
    <name type="common">Northern leaf blight fungus</name>
    <name type="synonym">Setosphaeria turcica</name>
    <dbReference type="NCBI Taxonomy" id="671987"/>
    <lineage>
        <taxon>Eukaryota</taxon>
        <taxon>Fungi</taxon>
        <taxon>Dikarya</taxon>
        <taxon>Ascomycota</taxon>
        <taxon>Pezizomycotina</taxon>
        <taxon>Dothideomycetes</taxon>
        <taxon>Pleosporomycetidae</taxon>
        <taxon>Pleosporales</taxon>
        <taxon>Pleosporineae</taxon>
        <taxon>Pleosporaceae</taxon>
        <taxon>Exserohilum</taxon>
    </lineage>
</organism>
<accession>R0K271</accession>
<sequence>MSTLFHLFAIGAAASTAFAAPPPIHKLEPRACMPLSVGSGPVPRPDTAEAFLAFEPFAIAATSAATPRGFLQAYSNLHTTYNEPSQFVHYVALDSYNVEECAAICRKEEKCNAFAIFFERAPLLEPGAGCLNPASTTLIKCTMWDGTITPQTSITDGQLQGEFRAVMAGSNAYVKDVTAANDSNSLRALEDEWTSEEYENGAAIEAPLDCNGNDTYMGMSAWDDGKFDAQRCIEACKAADDHDLKDRTCNFVNTYMQRQDGVPVAQHCAMFSEYWPATYATNVGQNRGPNDVGVSNTDSYGYVVMKTGFWKIVVC</sequence>
<evidence type="ECO:0008006" key="4">
    <source>
        <dbReference type="Google" id="ProtNLM"/>
    </source>
</evidence>
<dbReference type="OrthoDB" id="271448at2759"/>
<dbReference type="Proteomes" id="UP000016935">
    <property type="component" value="Unassembled WGS sequence"/>
</dbReference>
<dbReference type="EMBL" id="KB908592">
    <property type="protein sequence ID" value="EOA87238.1"/>
    <property type="molecule type" value="Genomic_DNA"/>
</dbReference>
<keyword evidence="1" id="KW-0732">Signal</keyword>
<dbReference type="PANTHER" id="PTHR36578:SF2">
    <property type="entry name" value="PA14 DOMAIN-CONTAINING PROTEIN"/>
    <property type="match status" value="1"/>
</dbReference>